<keyword evidence="2" id="KW-1185">Reference proteome</keyword>
<evidence type="ECO:0000313" key="1">
    <source>
        <dbReference type="EMBL" id="PLW68801.1"/>
    </source>
</evidence>
<gene>
    <name evidence="1" type="ORF">C0039_11045</name>
</gene>
<name>A0A2N5X2T1_9GAMM</name>
<reference evidence="1 2" key="1">
    <citation type="submission" date="2018-01" db="EMBL/GenBank/DDBJ databases">
        <title>The draft genome sequence of Halioglobus lutimaris HF004.</title>
        <authorList>
            <person name="Du Z.-J."/>
            <person name="Shi M.-J."/>
        </authorList>
    </citation>
    <scope>NUCLEOTIDE SEQUENCE [LARGE SCALE GENOMIC DNA]</scope>
    <source>
        <strain evidence="1 2">HF004</strain>
    </source>
</reference>
<dbReference type="Gene3D" id="3.40.50.1240">
    <property type="entry name" value="Phosphoglycerate mutase-like"/>
    <property type="match status" value="1"/>
</dbReference>
<evidence type="ECO:0008006" key="3">
    <source>
        <dbReference type="Google" id="ProtNLM"/>
    </source>
</evidence>
<dbReference type="EMBL" id="PKUS01000011">
    <property type="protein sequence ID" value="PLW68801.1"/>
    <property type="molecule type" value="Genomic_DNA"/>
</dbReference>
<dbReference type="Proteomes" id="UP000235005">
    <property type="component" value="Unassembled WGS sequence"/>
</dbReference>
<sequence length="166" mass="17741">MLLTIWRHGQAGSAASDRVRELTAQGRADIGLGVQRFAQQCEKRGLAPPDHILFSEWVRTRQTAGILASFFPDAPCTACTALVPGRYPADVDNELDARWSAGPAQHLLLVSHQPLVSALVDHYLGQPGRVAPLLPGGLATLQLDVFASGCGSLCFSAQPPEYEAVV</sequence>
<evidence type="ECO:0000313" key="2">
    <source>
        <dbReference type="Proteomes" id="UP000235005"/>
    </source>
</evidence>
<proteinExistence type="predicted"/>
<dbReference type="CDD" id="cd07067">
    <property type="entry name" value="HP_PGM_like"/>
    <property type="match status" value="1"/>
</dbReference>
<dbReference type="OrthoDB" id="280692at2"/>
<dbReference type="RefSeq" id="WP_076001456.1">
    <property type="nucleotide sequence ID" value="NZ_PKUS01000011.1"/>
</dbReference>
<dbReference type="AlphaFoldDB" id="A0A2N5X2T1"/>
<accession>A0A2N5X2T1</accession>
<organism evidence="1 2">
    <name type="scientific">Pseudohalioglobus lutimaris</name>
    <dbReference type="NCBI Taxonomy" id="1737061"/>
    <lineage>
        <taxon>Bacteria</taxon>
        <taxon>Pseudomonadati</taxon>
        <taxon>Pseudomonadota</taxon>
        <taxon>Gammaproteobacteria</taxon>
        <taxon>Cellvibrionales</taxon>
        <taxon>Halieaceae</taxon>
        <taxon>Pseudohalioglobus</taxon>
    </lineage>
</organism>
<comment type="caution">
    <text evidence="1">The sequence shown here is derived from an EMBL/GenBank/DDBJ whole genome shotgun (WGS) entry which is preliminary data.</text>
</comment>
<dbReference type="InterPro" id="IPR029033">
    <property type="entry name" value="His_PPase_superfam"/>
</dbReference>
<protein>
    <recommendedName>
        <fullName evidence="3">Phosphohistidine phosphatase SixA</fullName>
    </recommendedName>
</protein>
<dbReference type="SUPFAM" id="SSF53254">
    <property type="entry name" value="Phosphoglycerate mutase-like"/>
    <property type="match status" value="1"/>
</dbReference>
<dbReference type="InterPro" id="IPR013078">
    <property type="entry name" value="His_Pase_superF_clade-1"/>
</dbReference>